<dbReference type="Pfam" id="PF06985">
    <property type="entry name" value="HET"/>
    <property type="match status" value="1"/>
</dbReference>
<evidence type="ECO:0000313" key="2">
    <source>
        <dbReference type="EMBL" id="KAK4220650.1"/>
    </source>
</evidence>
<proteinExistence type="predicted"/>
<sequence length="260" mass="30785">MHEIYRHASYLVVWLGKEDRYVEKAISALSKLSTNMDNFMKSRIVSWDSEETSQVEYLSSGVPWICQDEWDGLAALFLRQWFRRIWIVQEIVLSGGVFMYCGERPIEWTQVKQTAEAFVLETVRVPRLGRYSEYYDAFTQRYRPAKNYGYPEIHSIRFLKENFALMKLYTQQNRHEKYMEISTYFSSYNLMIRLSGFCATNPRDLCYALLPLRTVSYHKSTLVPNYTSLVEQVYMDFTKEMMATEEKPLQVLSLGLARFD</sequence>
<dbReference type="Proteomes" id="UP001301958">
    <property type="component" value="Unassembled WGS sequence"/>
</dbReference>
<organism evidence="2 3">
    <name type="scientific">Podospora fimiseda</name>
    <dbReference type="NCBI Taxonomy" id="252190"/>
    <lineage>
        <taxon>Eukaryota</taxon>
        <taxon>Fungi</taxon>
        <taxon>Dikarya</taxon>
        <taxon>Ascomycota</taxon>
        <taxon>Pezizomycotina</taxon>
        <taxon>Sordariomycetes</taxon>
        <taxon>Sordariomycetidae</taxon>
        <taxon>Sordariales</taxon>
        <taxon>Podosporaceae</taxon>
        <taxon>Podospora</taxon>
    </lineage>
</organism>
<dbReference type="InterPro" id="IPR010730">
    <property type="entry name" value="HET"/>
</dbReference>
<dbReference type="InterPro" id="IPR052895">
    <property type="entry name" value="HetReg/Transcr_Mod"/>
</dbReference>
<evidence type="ECO:0000313" key="3">
    <source>
        <dbReference type="Proteomes" id="UP001301958"/>
    </source>
</evidence>
<dbReference type="PANTHER" id="PTHR24148:SF64">
    <property type="entry name" value="HETEROKARYON INCOMPATIBILITY DOMAIN-CONTAINING PROTEIN"/>
    <property type="match status" value="1"/>
</dbReference>
<reference evidence="2" key="2">
    <citation type="submission" date="2023-05" db="EMBL/GenBank/DDBJ databases">
        <authorList>
            <consortium name="Lawrence Berkeley National Laboratory"/>
            <person name="Steindorff A."/>
            <person name="Hensen N."/>
            <person name="Bonometti L."/>
            <person name="Westerberg I."/>
            <person name="Brannstrom I.O."/>
            <person name="Guillou S."/>
            <person name="Cros-Aarteil S."/>
            <person name="Calhoun S."/>
            <person name="Haridas S."/>
            <person name="Kuo A."/>
            <person name="Mondo S."/>
            <person name="Pangilinan J."/>
            <person name="Riley R."/>
            <person name="Labutti K."/>
            <person name="Andreopoulos B."/>
            <person name="Lipzen A."/>
            <person name="Chen C."/>
            <person name="Yanf M."/>
            <person name="Daum C."/>
            <person name="Ng V."/>
            <person name="Clum A."/>
            <person name="Ohm R."/>
            <person name="Martin F."/>
            <person name="Silar P."/>
            <person name="Natvig D."/>
            <person name="Lalanne C."/>
            <person name="Gautier V."/>
            <person name="Ament-Velasquez S.L."/>
            <person name="Kruys A."/>
            <person name="Hutchinson M.I."/>
            <person name="Powell A.J."/>
            <person name="Barry K."/>
            <person name="Miller A.N."/>
            <person name="Grigoriev I.V."/>
            <person name="Debuchy R."/>
            <person name="Gladieux P."/>
            <person name="Thoren M.H."/>
            <person name="Johannesson H."/>
        </authorList>
    </citation>
    <scope>NUCLEOTIDE SEQUENCE</scope>
    <source>
        <strain evidence="2">CBS 990.96</strain>
    </source>
</reference>
<gene>
    <name evidence="2" type="ORF">QBC38DRAFT_449855</name>
</gene>
<comment type="caution">
    <text evidence="2">The sequence shown here is derived from an EMBL/GenBank/DDBJ whole genome shotgun (WGS) entry which is preliminary data.</text>
</comment>
<name>A0AAN6YLD4_9PEZI</name>
<feature type="domain" description="Heterokaryon incompatibility" evidence="1">
    <location>
        <begin position="1"/>
        <end position="90"/>
    </location>
</feature>
<dbReference type="EMBL" id="MU865677">
    <property type="protein sequence ID" value="KAK4220650.1"/>
    <property type="molecule type" value="Genomic_DNA"/>
</dbReference>
<reference evidence="2" key="1">
    <citation type="journal article" date="2023" name="Mol. Phylogenet. Evol.">
        <title>Genome-scale phylogeny and comparative genomics of the fungal order Sordariales.</title>
        <authorList>
            <person name="Hensen N."/>
            <person name="Bonometti L."/>
            <person name="Westerberg I."/>
            <person name="Brannstrom I.O."/>
            <person name="Guillou S."/>
            <person name="Cros-Aarteil S."/>
            <person name="Calhoun S."/>
            <person name="Haridas S."/>
            <person name="Kuo A."/>
            <person name="Mondo S."/>
            <person name="Pangilinan J."/>
            <person name="Riley R."/>
            <person name="LaButti K."/>
            <person name="Andreopoulos B."/>
            <person name="Lipzen A."/>
            <person name="Chen C."/>
            <person name="Yan M."/>
            <person name="Daum C."/>
            <person name="Ng V."/>
            <person name="Clum A."/>
            <person name="Steindorff A."/>
            <person name="Ohm R.A."/>
            <person name="Martin F."/>
            <person name="Silar P."/>
            <person name="Natvig D.O."/>
            <person name="Lalanne C."/>
            <person name="Gautier V."/>
            <person name="Ament-Velasquez S.L."/>
            <person name="Kruys A."/>
            <person name="Hutchinson M.I."/>
            <person name="Powell A.J."/>
            <person name="Barry K."/>
            <person name="Miller A.N."/>
            <person name="Grigoriev I.V."/>
            <person name="Debuchy R."/>
            <person name="Gladieux P."/>
            <person name="Hiltunen Thoren M."/>
            <person name="Johannesson H."/>
        </authorList>
    </citation>
    <scope>NUCLEOTIDE SEQUENCE</scope>
    <source>
        <strain evidence="2">CBS 990.96</strain>
    </source>
</reference>
<protein>
    <recommendedName>
        <fullName evidence="1">Heterokaryon incompatibility domain-containing protein</fullName>
    </recommendedName>
</protein>
<dbReference type="AlphaFoldDB" id="A0AAN6YLD4"/>
<keyword evidence="3" id="KW-1185">Reference proteome</keyword>
<accession>A0AAN6YLD4</accession>
<dbReference type="PANTHER" id="PTHR24148">
    <property type="entry name" value="ANKYRIN REPEAT DOMAIN-CONTAINING PROTEIN 39 HOMOLOG-RELATED"/>
    <property type="match status" value="1"/>
</dbReference>
<evidence type="ECO:0000259" key="1">
    <source>
        <dbReference type="Pfam" id="PF06985"/>
    </source>
</evidence>